<dbReference type="KEGG" id="mac:MA_2044"/>
<dbReference type="Pfam" id="PF15600">
    <property type="entry name" value="Imm64"/>
    <property type="match status" value="1"/>
</dbReference>
<reference evidence="1 2" key="1">
    <citation type="journal article" date="2002" name="Genome Res.">
        <title>The genome of Methanosarcina acetivorans reveals extensive metabolic and physiological diversity.</title>
        <authorList>
            <person name="Galagan J.E."/>
            <person name="Nusbaum C."/>
            <person name="Roy A."/>
            <person name="Endrizzi M.G."/>
            <person name="Macdonald P."/>
            <person name="FitzHugh W."/>
            <person name="Calvo S."/>
            <person name="Engels R."/>
            <person name="Smirnov S."/>
            <person name="Atnoor D."/>
            <person name="Brown A."/>
            <person name="Allen N."/>
            <person name="Naylor J."/>
            <person name="Stange-Thomann N."/>
            <person name="DeArellano K."/>
            <person name="Johnson R."/>
            <person name="Linton L."/>
            <person name="McEwan P."/>
            <person name="McKernan K."/>
            <person name="Talamas J."/>
            <person name="Tirrell A."/>
            <person name="Ye W."/>
            <person name="Zimmer A."/>
            <person name="Barber R.D."/>
            <person name="Cann I."/>
            <person name="Graham D.E."/>
            <person name="Grahame D.A."/>
            <person name="Guss A."/>
            <person name="Hedderich R."/>
            <person name="Ingram-Smith C."/>
            <person name="Kuettner C.H."/>
            <person name="Krzycki J.A."/>
            <person name="Leigh J.A."/>
            <person name="Li W."/>
            <person name="Liu J."/>
            <person name="Mukhopadhyay B."/>
            <person name="Reeve J.N."/>
            <person name="Smith K."/>
            <person name="Springer T.A."/>
            <person name="Umayam L.A."/>
            <person name="White O."/>
            <person name="White R.H."/>
            <person name="de Macario E.C."/>
            <person name="Ferry J.G."/>
            <person name="Jarrell K.F."/>
            <person name="Jing H."/>
            <person name="Macario A.J.L."/>
            <person name="Paulsen I."/>
            <person name="Pritchett M."/>
            <person name="Sowers K.R."/>
            <person name="Swanson R.V."/>
            <person name="Zinder S.H."/>
            <person name="Lander E."/>
            <person name="Metcalf W.W."/>
            <person name="Birren B."/>
        </authorList>
    </citation>
    <scope>NUCLEOTIDE SEQUENCE [LARGE SCALE GENOMIC DNA]</scope>
    <source>
        <strain evidence="2">ATCC 35395 / DSM 2834 / JCM 12185 / C2A</strain>
    </source>
</reference>
<protein>
    <submittedName>
        <fullName evidence="1">Uncharacterized protein</fullName>
    </submittedName>
</protein>
<proteinExistence type="predicted"/>
<dbReference type="HOGENOM" id="CLU_1394207_0_0_2"/>
<evidence type="ECO:0000313" key="1">
    <source>
        <dbReference type="EMBL" id="AAM05446.1"/>
    </source>
</evidence>
<gene>
    <name evidence="1" type="ordered locus">MA_2044</name>
</gene>
<dbReference type="EMBL" id="AE010299">
    <property type="protein sequence ID" value="AAM05446.1"/>
    <property type="molecule type" value="Genomic_DNA"/>
</dbReference>
<dbReference type="InParanoid" id="Q8TP73"/>
<dbReference type="STRING" id="188937.MA_2044"/>
<organism evidence="1 2">
    <name type="scientific">Methanosarcina acetivorans (strain ATCC 35395 / DSM 2834 / JCM 12185 / C2A)</name>
    <dbReference type="NCBI Taxonomy" id="188937"/>
    <lineage>
        <taxon>Archaea</taxon>
        <taxon>Methanobacteriati</taxon>
        <taxon>Methanobacteriota</taxon>
        <taxon>Stenosarchaea group</taxon>
        <taxon>Methanomicrobia</taxon>
        <taxon>Methanosarcinales</taxon>
        <taxon>Methanosarcinaceae</taxon>
        <taxon>Methanosarcina</taxon>
    </lineage>
</organism>
<keyword evidence="2" id="KW-1185">Reference proteome</keyword>
<dbReference type="Proteomes" id="UP000002487">
    <property type="component" value="Chromosome"/>
</dbReference>
<dbReference type="EnsemblBacteria" id="AAM05446">
    <property type="protein sequence ID" value="AAM05446"/>
    <property type="gene ID" value="MA_2044"/>
</dbReference>
<dbReference type="AlphaFoldDB" id="Q8TP73"/>
<evidence type="ECO:0000313" key="2">
    <source>
        <dbReference type="Proteomes" id="UP000002487"/>
    </source>
</evidence>
<name>Q8TP73_METAC</name>
<sequence length="223" mass="26087">MISMGSYISIGLTYGIVQRFANLVYDDATNNKIEKELKKLIEYFLDSDGIIKNIKYSEDLEGEHWKEVNSPSPFFPRDCYKSFSRGFYGEVAVHADILKRRGVDLIMRLEKQSEFFGFLLDIKEEDLLETHSKEEIGYMTEELIDTMMSIYKYSKYDYTFCDQEAEFKYSLSSLKKLKEDVYSIVIIPDSDNNSFTVIKSDWNIDGLTGREKYGKEIRFPQNV</sequence>
<accession>Q8TP73</accession>
<dbReference type="InterPro" id="IPR028951">
    <property type="entry name" value="Imm64"/>
</dbReference>